<dbReference type="EMBL" id="AP012029">
    <property type="protein sequence ID" value="BAJ64207.1"/>
    <property type="molecule type" value="Genomic_DNA"/>
</dbReference>
<sequence length="342" mass="37055">MKTMNRSGKAITIVVFVTILLTACSGESVPLDPTAQALYLQRQAEQATQRAEYARMTAQALEAEQVKAEAAARQAEATAEYYRLLRTATMEAVIAEATAISQRETQTAWNATVQAQQTATERAWIVQQTQSALQAQQTAQSWQMTQTAAQSEATATQVALLRQATVDAANAAALATAQAAQAGIAQEALRQEQIRTVQQDYAKYAWAALPFVLLALVVVMSLYGLWLYQRNRVLTQLADGKLVLVQDGKVVVPDRSPGAVLDPRNPPRLDAGQLRVTENDQKVSAIRALVAGGQKGKAERLAQTMAEASSPIPDIRVVAEQDVRPLLGEVVNGIYQEAVEEK</sequence>
<evidence type="ECO:0000256" key="2">
    <source>
        <dbReference type="SAM" id="Phobius"/>
    </source>
</evidence>
<proteinExistence type="predicted"/>
<keyword evidence="1" id="KW-0175">Coiled coil</keyword>
<dbReference type="KEGG" id="atm:ANT_21810"/>
<reference evidence="3 4" key="1">
    <citation type="submission" date="2010-12" db="EMBL/GenBank/DDBJ databases">
        <title>Whole genome sequence of Anaerolinea thermophila UNI-1.</title>
        <authorList>
            <person name="Narita-Yamada S."/>
            <person name="Kishi E."/>
            <person name="Watanabe Y."/>
            <person name="Takasaki K."/>
            <person name="Ankai A."/>
            <person name="Oguchi A."/>
            <person name="Fukui S."/>
            <person name="Takahashi M."/>
            <person name="Yashiro I."/>
            <person name="Hosoyama A."/>
            <person name="Sekiguchi Y."/>
            <person name="Hanada S."/>
            <person name="Fujita N."/>
        </authorList>
    </citation>
    <scope>NUCLEOTIDE SEQUENCE [LARGE SCALE GENOMIC DNA]</scope>
    <source>
        <strain evidence="4">DSM 14523 / JCM 11388 / NBRC 100420 / UNI-1</strain>
    </source>
</reference>
<feature type="coiled-coil region" evidence="1">
    <location>
        <begin position="44"/>
        <end position="78"/>
    </location>
</feature>
<keyword evidence="2" id="KW-1133">Transmembrane helix</keyword>
<keyword evidence="2" id="KW-0472">Membrane</keyword>
<evidence type="ECO:0000313" key="4">
    <source>
        <dbReference type="Proteomes" id="UP000008922"/>
    </source>
</evidence>
<dbReference type="PROSITE" id="PS51257">
    <property type="entry name" value="PROKAR_LIPOPROTEIN"/>
    <property type="match status" value="1"/>
</dbReference>
<organism evidence="3 4">
    <name type="scientific">Anaerolinea thermophila (strain DSM 14523 / JCM 11388 / NBRC 100420 / UNI-1)</name>
    <dbReference type="NCBI Taxonomy" id="926569"/>
    <lineage>
        <taxon>Bacteria</taxon>
        <taxon>Bacillati</taxon>
        <taxon>Chloroflexota</taxon>
        <taxon>Anaerolineae</taxon>
        <taxon>Anaerolineales</taxon>
        <taxon>Anaerolineaceae</taxon>
        <taxon>Anaerolinea</taxon>
    </lineage>
</organism>
<name>E8MXX6_ANATU</name>
<keyword evidence="2" id="KW-0812">Transmembrane</keyword>
<dbReference type="InParanoid" id="E8MXX6"/>
<dbReference type="AlphaFoldDB" id="E8MXX6"/>
<dbReference type="HOGENOM" id="CLU_810492_0_0_0"/>
<evidence type="ECO:0000313" key="3">
    <source>
        <dbReference type="EMBL" id="BAJ64207.1"/>
    </source>
</evidence>
<feature type="transmembrane region" description="Helical" evidence="2">
    <location>
        <begin position="204"/>
        <end position="228"/>
    </location>
</feature>
<protein>
    <submittedName>
        <fullName evidence="3">Uncharacterized protein</fullName>
    </submittedName>
</protein>
<accession>E8MXX6</accession>
<keyword evidence="4" id="KW-1185">Reference proteome</keyword>
<evidence type="ECO:0000256" key="1">
    <source>
        <dbReference type="SAM" id="Coils"/>
    </source>
</evidence>
<gene>
    <name evidence="3" type="ordered locus">ANT_21810</name>
</gene>
<dbReference type="STRING" id="926569.ANT_21810"/>
<dbReference type="Proteomes" id="UP000008922">
    <property type="component" value="Chromosome"/>
</dbReference>